<feature type="transmembrane region" description="Helical" evidence="7">
    <location>
        <begin position="215"/>
        <end position="236"/>
    </location>
</feature>
<feature type="transmembrane region" description="Helical" evidence="7">
    <location>
        <begin position="400"/>
        <end position="424"/>
    </location>
</feature>
<feature type="transmembrane region" description="Helical" evidence="7">
    <location>
        <begin position="34"/>
        <end position="53"/>
    </location>
</feature>
<feature type="transmembrane region" description="Helical" evidence="7">
    <location>
        <begin position="430"/>
        <end position="451"/>
    </location>
</feature>
<organism evidence="8 9">
    <name type="scientific">Blautia faecicola</name>
    <dbReference type="NCBI Taxonomy" id="2509240"/>
    <lineage>
        <taxon>Bacteria</taxon>
        <taxon>Bacillati</taxon>
        <taxon>Bacillota</taxon>
        <taxon>Clostridia</taxon>
        <taxon>Lachnospirales</taxon>
        <taxon>Lachnospiraceae</taxon>
        <taxon>Blautia</taxon>
    </lineage>
</organism>
<feature type="transmembrane region" description="Helical" evidence="7">
    <location>
        <begin position="248"/>
        <end position="275"/>
    </location>
</feature>
<evidence type="ECO:0000256" key="5">
    <source>
        <dbReference type="ARBA" id="ARBA00023136"/>
    </source>
</evidence>
<evidence type="ECO:0000256" key="2">
    <source>
        <dbReference type="ARBA" id="ARBA00022475"/>
    </source>
</evidence>
<evidence type="ECO:0000256" key="3">
    <source>
        <dbReference type="ARBA" id="ARBA00022692"/>
    </source>
</evidence>
<gene>
    <name evidence="8" type="ORF">ETP43_14240</name>
</gene>
<comment type="caution">
    <text evidence="8">The sequence shown here is derived from an EMBL/GenBank/DDBJ whole genome shotgun (WGS) entry which is preliminary data.</text>
</comment>
<keyword evidence="9" id="KW-1185">Reference proteome</keyword>
<dbReference type="OrthoDB" id="178667at2"/>
<dbReference type="Proteomes" id="UP000290106">
    <property type="component" value="Unassembled WGS sequence"/>
</dbReference>
<proteinExistence type="predicted"/>
<protein>
    <submittedName>
        <fullName evidence="8">APC family permease</fullName>
    </submittedName>
</protein>
<accession>A0A4Q1RKF9</accession>
<comment type="subcellular location">
    <subcellularLocation>
        <location evidence="1">Cell membrane</location>
        <topology evidence="1">Multi-pass membrane protein</topology>
    </subcellularLocation>
</comment>
<feature type="transmembrane region" description="Helical" evidence="7">
    <location>
        <begin position="175"/>
        <end position="195"/>
    </location>
</feature>
<feature type="transmembrane region" description="Helical" evidence="7">
    <location>
        <begin position="59"/>
        <end position="80"/>
    </location>
</feature>
<keyword evidence="2" id="KW-1003">Cell membrane</keyword>
<dbReference type="AlphaFoldDB" id="A0A4Q1RKF9"/>
<dbReference type="InterPro" id="IPR050367">
    <property type="entry name" value="APC_superfamily"/>
</dbReference>
<evidence type="ECO:0000256" key="6">
    <source>
        <dbReference type="SAM" id="MobiDB-lite"/>
    </source>
</evidence>
<dbReference type="PIRSF" id="PIRSF006060">
    <property type="entry name" value="AA_transporter"/>
    <property type="match status" value="1"/>
</dbReference>
<keyword evidence="3 7" id="KW-0812">Transmembrane</keyword>
<dbReference type="Gene3D" id="1.20.1740.10">
    <property type="entry name" value="Amino acid/polyamine transporter I"/>
    <property type="match status" value="1"/>
</dbReference>
<evidence type="ECO:0000313" key="8">
    <source>
        <dbReference type="EMBL" id="RXS76243.1"/>
    </source>
</evidence>
<dbReference type="GO" id="GO:0022857">
    <property type="term" value="F:transmembrane transporter activity"/>
    <property type="evidence" value="ECO:0007669"/>
    <property type="project" value="InterPro"/>
</dbReference>
<reference evidence="8 9" key="1">
    <citation type="submission" date="2019-01" db="EMBL/GenBank/DDBJ databases">
        <title>Blautia sp. nov. KGMB01111 isolated human feces.</title>
        <authorList>
            <person name="Park J.-E."/>
            <person name="Kim J.-S."/>
            <person name="Park S.-H."/>
        </authorList>
    </citation>
    <scope>NUCLEOTIDE SEQUENCE [LARGE SCALE GENOMIC DNA]</scope>
    <source>
        <strain evidence="8 9">KGMB01111</strain>
    </source>
</reference>
<feature type="region of interest" description="Disordered" evidence="6">
    <location>
        <begin position="1"/>
        <end position="25"/>
    </location>
</feature>
<evidence type="ECO:0000313" key="9">
    <source>
        <dbReference type="Proteomes" id="UP000290106"/>
    </source>
</evidence>
<dbReference type="Pfam" id="PF13520">
    <property type="entry name" value="AA_permease_2"/>
    <property type="match status" value="1"/>
</dbReference>
<evidence type="ECO:0000256" key="4">
    <source>
        <dbReference type="ARBA" id="ARBA00022989"/>
    </source>
</evidence>
<feature type="transmembrane region" description="Helical" evidence="7">
    <location>
        <begin position="369"/>
        <end position="388"/>
    </location>
</feature>
<dbReference type="PANTHER" id="PTHR42770:SF7">
    <property type="entry name" value="MEMBRANE PROTEIN"/>
    <property type="match status" value="1"/>
</dbReference>
<dbReference type="InterPro" id="IPR002293">
    <property type="entry name" value="AA/rel_permease1"/>
</dbReference>
<keyword evidence="5 7" id="KW-0472">Membrane</keyword>
<dbReference type="EMBL" id="SDKC01000001">
    <property type="protein sequence ID" value="RXS76243.1"/>
    <property type="molecule type" value="Genomic_DNA"/>
</dbReference>
<evidence type="ECO:0000256" key="1">
    <source>
        <dbReference type="ARBA" id="ARBA00004651"/>
    </source>
</evidence>
<feature type="transmembrane region" description="Helical" evidence="7">
    <location>
        <begin position="295"/>
        <end position="320"/>
    </location>
</feature>
<sequence length="488" mass="52145">MKRTARNAGRNPTEDQIPGRTRRKNVETNTKKKIGLLGCIGTGIGAIIGSGIFGSLPTVINDIGTGIVLALLATIVYTLAKTIPNVYLSSVAPASGSFFIAPTKLIHPAVGVFMAAQNLLQPVLISVFAVLFGDYFVALFPALEGYKTLISIVILLIYTGIAWQGNHTFAFVNNIMVVVLMVAMGCYIFVGMPSIDTSRLTLGEIFNPGVKLTSFAAAVGVLASSLSGGSAVSQIADDVKNPNRNIPLALLLSPTIVAFIYIGMGIVTIGCMPAGELTTLSEVGKIFLPSGLLTFFIVGGPLFGVLTSMVPVIMLTCAQIQAAADNDLFPAFVGKKNKNGVSPVILCFVMLFSICCVATGSSFGVLMTVFSFVNALSDIALCLVPFFLKKKYPHACNHSTFKMAIGLVYALSAFAFVVAAYLAYAMISTLGMTVWLMILGAIVLFVIYILIRISYLKKHGRDLIAELKQPYEPWEARERECKAMDEGK</sequence>
<feature type="transmembrane region" description="Helical" evidence="7">
    <location>
        <begin position="341"/>
        <end position="363"/>
    </location>
</feature>
<evidence type="ECO:0000256" key="7">
    <source>
        <dbReference type="SAM" id="Phobius"/>
    </source>
</evidence>
<dbReference type="GO" id="GO:0005886">
    <property type="term" value="C:plasma membrane"/>
    <property type="evidence" value="ECO:0007669"/>
    <property type="project" value="UniProtKB-SubCell"/>
</dbReference>
<feature type="transmembrane region" description="Helical" evidence="7">
    <location>
        <begin position="146"/>
        <end position="163"/>
    </location>
</feature>
<dbReference type="PANTHER" id="PTHR42770">
    <property type="entry name" value="AMINO ACID TRANSPORTER-RELATED"/>
    <property type="match status" value="1"/>
</dbReference>
<name>A0A4Q1RKF9_9FIRM</name>
<keyword evidence="4 7" id="KW-1133">Transmembrane helix</keyword>